<name>A0A1Y4L6R9_9FIRM</name>
<dbReference type="EMBL" id="NFKK01000010">
    <property type="protein sequence ID" value="OUP52455.1"/>
    <property type="molecule type" value="Genomic_DNA"/>
</dbReference>
<protein>
    <recommendedName>
        <fullName evidence="4">DUF2812 domain-containing protein</fullName>
    </recommendedName>
</protein>
<dbReference type="Proteomes" id="UP000195897">
    <property type="component" value="Unassembled WGS sequence"/>
</dbReference>
<reference evidence="3" key="1">
    <citation type="submission" date="2017-04" db="EMBL/GenBank/DDBJ databases">
        <title>Function of individual gut microbiota members based on whole genome sequencing of pure cultures obtained from chicken caecum.</title>
        <authorList>
            <person name="Medvecky M."/>
            <person name="Cejkova D."/>
            <person name="Polansky O."/>
            <person name="Karasova D."/>
            <person name="Kubasova T."/>
            <person name="Cizek A."/>
            <person name="Rychlik I."/>
        </authorList>
    </citation>
    <scope>NUCLEOTIDE SEQUENCE [LARGE SCALE GENOMIC DNA]</scope>
    <source>
        <strain evidence="3">An180</strain>
    </source>
</reference>
<feature type="transmembrane region" description="Helical" evidence="1">
    <location>
        <begin position="191"/>
        <end position="212"/>
    </location>
</feature>
<evidence type="ECO:0000313" key="2">
    <source>
        <dbReference type="EMBL" id="OUP52455.1"/>
    </source>
</evidence>
<keyword evidence="1" id="KW-0472">Membrane</keyword>
<sequence>MLTKRIISNEIYDPCGAETYFEEMERKGLRLKYAGWRLLTFEKGEPREMRYRIAYWKDELPEDLVTLYADCGWEYVTMVKCSAHVFRAPASTDIPELHTDGEIEAQHYRCIRRTMIGTALMNILLLAFAFGALWRMIGILFMPRYRWMLVEMMMLVLLTGYSVFQLFRAWQYWKNLRRGRTKRRSSTTYRVGSWMECAAWLIVIGAQVINLAGIVRYKPENQVWVPTTQMAAQVDAYDLPYFTLQDIEPDCAADGQSTGDIYTHEPLSRVLYLWESDAPDGARLELSYYDARIPVTAPALAKSIRVDESKPVQTDAFDALYRYQRTETLFLTARQGRVVVDMTYWGERPDKAEALFYETFGR</sequence>
<proteinExistence type="predicted"/>
<dbReference type="AlphaFoldDB" id="A0A1Y4L6R9"/>
<keyword evidence="1" id="KW-0812">Transmembrane</keyword>
<comment type="caution">
    <text evidence="2">The sequence shown here is derived from an EMBL/GenBank/DDBJ whole genome shotgun (WGS) entry which is preliminary data.</text>
</comment>
<evidence type="ECO:0000256" key="1">
    <source>
        <dbReference type="SAM" id="Phobius"/>
    </source>
</evidence>
<evidence type="ECO:0000313" key="3">
    <source>
        <dbReference type="Proteomes" id="UP000195897"/>
    </source>
</evidence>
<dbReference type="Pfam" id="PF11193">
    <property type="entry name" value="DUF2812"/>
    <property type="match status" value="1"/>
</dbReference>
<keyword evidence="1" id="KW-1133">Transmembrane helix</keyword>
<dbReference type="InterPro" id="IPR021359">
    <property type="entry name" value="DUF2812"/>
</dbReference>
<accession>A0A1Y4L6R9</accession>
<evidence type="ECO:0008006" key="4">
    <source>
        <dbReference type="Google" id="ProtNLM"/>
    </source>
</evidence>
<feature type="transmembrane region" description="Helical" evidence="1">
    <location>
        <begin position="119"/>
        <end position="141"/>
    </location>
</feature>
<gene>
    <name evidence="2" type="ORF">B5F17_09340</name>
</gene>
<dbReference type="RefSeq" id="WP_087373333.1">
    <property type="nucleotide sequence ID" value="NZ_NFKK01000010.1"/>
</dbReference>
<organism evidence="2 3">
    <name type="scientific">Butyricicoccus pullicaecorum</name>
    <dbReference type="NCBI Taxonomy" id="501571"/>
    <lineage>
        <taxon>Bacteria</taxon>
        <taxon>Bacillati</taxon>
        <taxon>Bacillota</taxon>
        <taxon>Clostridia</taxon>
        <taxon>Eubacteriales</taxon>
        <taxon>Butyricicoccaceae</taxon>
        <taxon>Butyricicoccus</taxon>
    </lineage>
</organism>
<feature type="transmembrane region" description="Helical" evidence="1">
    <location>
        <begin position="147"/>
        <end position="170"/>
    </location>
</feature>